<accession>A0A832GMS5</accession>
<dbReference type="GO" id="GO:1902670">
    <property type="term" value="F:carbon dioxide binding"/>
    <property type="evidence" value="ECO:0007669"/>
    <property type="project" value="TreeGrafter"/>
</dbReference>
<dbReference type="InterPro" id="IPR001109">
    <property type="entry name" value="Hydrogenase_HupF/HypC"/>
</dbReference>
<dbReference type="PANTHER" id="PTHR35177:SF2">
    <property type="entry name" value="HYDROGENASE MATURATION FACTOR HYBG"/>
    <property type="match status" value="1"/>
</dbReference>
<dbReference type="NCBIfam" id="TIGR00074">
    <property type="entry name" value="hypC_hupF"/>
    <property type="match status" value="1"/>
</dbReference>
<dbReference type="GO" id="GO:0005506">
    <property type="term" value="F:iron ion binding"/>
    <property type="evidence" value="ECO:0007669"/>
    <property type="project" value="TreeGrafter"/>
</dbReference>
<comment type="caution">
    <text evidence="2">The sequence shown here is derived from an EMBL/GenBank/DDBJ whole genome shotgun (WGS) entry which is preliminary data.</text>
</comment>
<protein>
    <submittedName>
        <fullName evidence="2">HypC/HybG/HupF family hydrogenase formation chaperone</fullName>
    </submittedName>
</protein>
<organism evidence="2">
    <name type="scientific">Caldimicrobium thiodismutans</name>
    <dbReference type="NCBI Taxonomy" id="1653476"/>
    <lineage>
        <taxon>Bacteria</taxon>
        <taxon>Pseudomonadati</taxon>
        <taxon>Thermodesulfobacteriota</taxon>
        <taxon>Thermodesulfobacteria</taxon>
        <taxon>Thermodesulfobacteriales</taxon>
        <taxon>Thermodesulfobacteriaceae</taxon>
        <taxon>Caldimicrobium</taxon>
    </lineage>
</organism>
<sequence length="79" mass="8883">MCLAYPFRIVEITGPFSAKAEVQGVTKEIYTSLIAEPLKPGDWVLVHVDFAIQKIDEAQALETLNNYHELLRSLSSEFS</sequence>
<reference evidence="2" key="1">
    <citation type="journal article" date="2020" name="mSystems">
        <title>Genome- and Community-Level Interaction Insights into Carbon Utilization and Element Cycling Functions of Hydrothermarchaeota in Hydrothermal Sediment.</title>
        <authorList>
            <person name="Zhou Z."/>
            <person name="Liu Y."/>
            <person name="Xu W."/>
            <person name="Pan J."/>
            <person name="Luo Z.H."/>
            <person name="Li M."/>
        </authorList>
    </citation>
    <scope>NUCLEOTIDE SEQUENCE [LARGE SCALE GENOMIC DNA]</scope>
    <source>
        <strain evidence="2">SpSt-605</strain>
    </source>
</reference>
<dbReference type="PANTHER" id="PTHR35177">
    <property type="entry name" value="HYDROGENASE MATURATION FACTOR HYBG"/>
    <property type="match status" value="1"/>
</dbReference>
<gene>
    <name evidence="2" type="ORF">ENT73_01560</name>
</gene>
<dbReference type="Gene3D" id="2.30.30.140">
    <property type="match status" value="1"/>
</dbReference>
<name>A0A832GMS5_9BACT</name>
<dbReference type="EMBL" id="DSZU01000025">
    <property type="protein sequence ID" value="HGV54762.1"/>
    <property type="molecule type" value="Genomic_DNA"/>
</dbReference>
<dbReference type="SUPFAM" id="SSF159127">
    <property type="entry name" value="HupF/HypC-like"/>
    <property type="match status" value="1"/>
</dbReference>
<proteinExistence type="inferred from homology"/>
<dbReference type="AlphaFoldDB" id="A0A832GMS5"/>
<dbReference type="GO" id="GO:0051604">
    <property type="term" value="P:protein maturation"/>
    <property type="evidence" value="ECO:0007669"/>
    <property type="project" value="TreeGrafter"/>
</dbReference>
<dbReference type="PRINTS" id="PR00445">
    <property type="entry name" value="HUPFHYPC"/>
</dbReference>
<comment type="similarity">
    <text evidence="1">Belongs to the HupF/HypC family.</text>
</comment>
<evidence type="ECO:0000256" key="1">
    <source>
        <dbReference type="ARBA" id="ARBA00006018"/>
    </source>
</evidence>
<dbReference type="Pfam" id="PF01455">
    <property type="entry name" value="HupF_HypC"/>
    <property type="match status" value="1"/>
</dbReference>
<evidence type="ECO:0000313" key="2">
    <source>
        <dbReference type="EMBL" id="HGV54762.1"/>
    </source>
</evidence>